<dbReference type="AlphaFoldDB" id="A0A368QBE8"/>
<dbReference type="EMBL" id="CM003530">
    <property type="protein sequence ID" value="RCV15316.1"/>
    <property type="molecule type" value="Genomic_DNA"/>
</dbReference>
<reference evidence="2" key="1">
    <citation type="journal article" date="2012" name="Nat. Biotechnol.">
        <title>Reference genome sequence of the model plant Setaria.</title>
        <authorList>
            <person name="Bennetzen J.L."/>
            <person name="Schmutz J."/>
            <person name="Wang H."/>
            <person name="Percifield R."/>
            <person name="Hawkins J."/>
            <person name="Pontaroli A.C."/>
            <person name="Estep M."/>
            <person name="Feng L."/>
            <person name="Vaughn J.N."/>
            <person name="Grimwood J."/>
            <person name="Jenkins J."/>
            <person name="Barry K."/>
            <person name="Lindquist E."/>
            <person name="Hellsten U."/>
            <person name="Deshpande S."/>
            <person name="Wang X."/>
            <person name="Wu X."/>
            <person name="Mitros T."/>
            <person name="Triplett J."/>
            <person name="Yang X."/>
            <person name="Ye C.Y."/>
            <person name="Mauro-Herrera M."/>
            <person name="Wang L."/>
            <person name="Li P."/>
            <person name="Sharma M."/>
            <person name="Sharma R."/>
            <person name="Ronald P.C."/>
            <person name="Panaud O."/>
            <person name="Kellogg E.A."/>
            <person name="Brutnell T.P."/>
            <person name="Doust A.N."/>
            <person name="Tuskan G.A."/>
            <person name="Rokhsar D."/>
            <person name="Devos K.M."/>
        </authorList>
    </citation>
    <scope>NUCLEOTIDE SEQUENCE [LARGE SCALE GENOMIC DNA]</scope>
    <source>
        <strain evidence="2">Yugu1</strain>
    </source>
</reference>
<feature type="region of interest" description="Disordered" evidence="1">
    <location>
        <begin position="44"/>
        <end position="70"/>
    </location>
</feature>
<sequence length="127" mass="14382">MRPPDFPVPTVSLSPTGDVVARSLLAVSKAAHKDLQKKFPIVRTMTTQQEKSRRQRKGNRSRRWRSAATAAIPPKIPWSAKCCTGFVPNHLRAWQATGVATGIYSSPFRIQMERKMQETSLRTEKMF</sequence>
<feature type="compositionally biased region" description="Basic residues" evidence="1">
    <location>
        <begin position="53"/>
        <end position="65"/>
    </location>
</feature>
<reference evidence="2" key="2">
    <citation type="submission" date="2015-07" db="EMBL/GenBank/DDBJ databases">
        <authorList>
            <person name="Noorani M."/>
        </authorList>
    </citation>
    <scope>NUCLEOTIDE SEQUENCE</scope>
    <source>
        <strain evidence="2">Yugu1</strain>
    </source>
</reference>
<name>A0A368QBE8_SETIT</name>
<evidence type="ECO:0000256" key="1">
    <source>
        <dbReference type="SAM" id="MobiDB-lite"/>
    </source>
</evidence>
<proteinExistence type="predicted"/>
<accession>A0A368QBE8</accession>
<gene>
    <name evidence="2" type="ORF">SETIT_3G048200v2</name>
</gene>
<evidence type="ECO:0000313" key="2">
    <source>
        <dbReference type="EMBL" id="RCV15316.1"/>
    </source>
</evidence>
<organism evidence="2">
    <name type="scientific">Setaria italica</name>
    <name type="common">Foxtail millet</name>
    <name type="synonym">Panicum italicum</name>
    <dbReference type="NCBI Taxonomy" id="4555"/>
    <lineage>
        <taxon>Eukaryota</taxon>
        <taxon>Viridiplantae</taxon>
        <taxon>Streptophyta</taxon>
        <taxon>Embryophyta</taxon>
        <taxon>Tracheophyta</taxon>
        <taxon>Spermatophyta</taxon>
        <taxon>Magnoliopsida</taxon>
        <taxon>Liliopsida</taxon>
        <taxon>Poales</taxon>
        <taxon>Poaceae</taxon>
        <taxon>PACMAD clade</taxon>
        <taxon>Panicoideae</taxon>
        <taxon>Panicodae</taxon>
        <taxon>Paniceae</taxon>
        <taxon>Cenchrinae</taxon>
        <taxon>Setaria</taxon>
    </lineage>
</organism>
<protein>
    <submittedName>
        <fullName evidence="2">Uncharacterized protein</fullName>
    </submittedName>
</protein>